<evidence type="ECO:0000259" key="5">
    <source>
        <dbReference type="Pfam" id="PF00561"/>
    </source>
</evidence>
<dbReference type="eggNOG" id="COG0596">
    <property type="taxonomic scope" value="Bacteria"/>
</dbReference>
<dbReference type="STRING" id="479431.Namu_3267"/>
<dbReference type="InterPro" id="IPR051601">
    <property type="entry name" value="Serine_prot/Carboxylest_S33"/>
</dbReference>
<dbReference type="PANTHER" id="PTHR43248:SF29">
    <property type="entry name" value="TRIPEPTIDYL AMINOPEPTIDASE"/>
    <property type="match status" value="1"/>
</dbReference>
<name>C8XCZ5_NAKMY</name>
<gene>
    <name evidence="6" type="ordered locus">Namu_3267</name>
</gene>
<dbReference type="KEGG" id="nml:Namu_3267"/>
<keyword evidence="3" id="KW-0378">Hydrolase</keyword>
<feature type="region of interest" description="Disordered" evidence="4">
    <location>
        <begin position="21"/>
        <end position="44"/>
    </location>
</feature>
<protein>
    <submittedName>
        <fullName evidence="6">TAP domain protein</fullName>
    </submittedName>
</protein>
<dbReference type="PANTHER" id="PTHR43248">
    <property type="entry name" value="2-SUCCINYL-6-HYDROXY-2,4-CYCLOHEXADIENE-1-CARBOXYLATE SYNTHASE"/>
    <property type="match status" value="1"/>
</dbReference>
<dbReference type="Pfam" id="PF00561">
    <property type="entry name" value="Abhydrolase_1"/>
    <property type="match status" value="1"/>
</dbReference>
<keyword evidence="2" id="KW-0732">Signal</keyword>
<dbReference type="AlphaFoldDB" id="C8XCZ5"/>
<dbReference type="MEROPS" id="S33.023"/>
<evidence type="ECO:0000313" key="6">
    <source>
        <dbReference type="EMBL" id="ACV79598.1"/>
    </source>
</evidence>
<organism evidence="6 7">
    <name type="scientific">Nakamurella multipartita (strain ATCC 700099 / DSM 44233 / CIP 104796 / JCM 9543 / NBRC 105858 / Y-104)</name>
    <name type="common">Microsphaera multipartita</name>
    <dbReference type="NCBI Taxonomy" id="479431"/>
    <lineage>
        <taxon>Bacteria</taxon>
        <taxon>Bacillati</taxon>
        <taxon>Actinomycetota</taxon>
        <taxon>Actinomycetes</taxon>
        <taxon>Nakamurellales</taxon>
        <taxon>Nakamurellaceae</taxon>
        <taxon>Nakamurella</taxon>
    </lineage>
</organism>
<keyword evidence="7" id="KW-1185">Reference proteome</keyword>
<proteinExistence type="inferred from homology"/>
<evidence type="ECO:0000256" key="3">
    <source>
        <dbReference type="ARBA" id="ARBA00022801"/>
    </source>
</evidence>
<dbReference type="InterPro" id="IPR000073">
    <property type="entry name" value="AB_hydrolase_1"/>
</dbReference>
<dbReference type="SUPFAM" id="SSF53474">
    <property type="entry name" value="alpha/beta-Hydrolases"/>
    <property type="match status" value="1"/>
</dbReference>
<accession>C8XCZ5</accession>
<comment type="similarity">
    <text evidence="1">Belongs to the peptidase S33 family.</text>
</comment>
<dbReference type="Gene3D" id="3.40.50.1820">
    <property type="entry name" value="alpha/beta hydrolase"/>
    <property type="match status" value="1"/>
</dbReference>
<evidence type="ECO:0000313" key="7">
    <source>
        <dbReference type="Proteomes" id="UP000002218"/>
    </source>
</evidence>
<evidence type="ECO:0000256" key="4">
    <source>
        <dbReference type="SAM" id="MobiDB-lite"/>
    </source>
</evidence>
<reference evidence="7" key="1">
    <citation type="submission" date="2009-09" db="EMBL/GenBank/DDBJ databases">
        <title>The complete genome of Nakamurella multipartita DSM 44233.</title>
        <authorList>
            <consortium name="US DOE Joint Genome Institute (JGI-PGF)"/>
            <person name="Lucas S."/>
            <person name="Copeland A."/>
            <person name="Lapidus A."/>
            <person name="Glavina del Rio T."/>
            <person name="Dalin E."/>
            <person name="Tice H."/>
            <person name="Bruce D."/>
            <person name="Goodwin L."/>
            <person name="Pitluck S."/>
            <person name="Kyrpides N."/>
            <person name="Mavromatis K."/>
            <person name="Ivanova N."/>
            <person name="Ovchinnikova G."/>
            <person name="Sims D."/>
            <person name="Meincke L."/>
            <person name="Brettin T."/>
            <person name="Detter J.C."/>
            <person name="Han C."/>
            <person name="Larimer F."/>
            <person name="Land M."/>
            <person name="Hauser L."/>
            <person name="Markowitz V."/>
            <person name="Cheng J.-F."/>
            <person name="Hugenholtz P."/>
            <person name="Woyke T."/>
            <person name="Wu D."/>
            <person name="Klenk H.-P."/>
            <person name="Eisen J.A."/>
        </authorList>
    </citation>
    <scope>NUCLEOTIDE SEQUENCE [LARGE SCALE GENOMIC DNA]</scope>
    <source>
        <strain evidence="7">ATCC 700099 / DSM 44233 / CIP 104796 / JCM 9543 / NBRC 105858 / Y-104</strain>
    </source>
</reference>
<reference evidence="6 7" key="2">
    <citation type="journal article" date="2010" name="Stand. Genomic Sci.">
        <title>Complete genome sequence of Nakamurella multipartita type strain (Y-104).</title>
        <authorList>
            <person name="Tice H."/>
            <person name="Mayilraj S."/>
            <person name="Sims D."/>
            <person name="Lapidus A."/>
            <person name="Nolan M."/>
            <person name="Lucas S."/>
            <person name="Glavina Del Rio T."/>
            <person name="Copeland A."/>
            <person name="Cheng J.F."/>
            <person name="Meincke L."/>
            <person name="Bruce D."/>
            <person name="Goodwin L."/>
            <person name="Pitluck S."/>
            <person name="Ivanova N."/>
            <person name="Mavromatis K."/>
            <person name="Ovchinnikova G."/>
            <person name="Pati A."/>
            <person name="Chen A."/>
            <person name="Palaniappan K."/>
            <person name="Land M."/>
            <person name="Hauser L."/>
            <person name="Chang Y.J."/>
            <person name="Jeffries C.D."/>
            <person name="Detter J.C."/>
            <person name="Brettin T."/>
            <person name="Rohde M."/>
            <person name="Goker M."/>
            <person name="Bristow J."/>
            <person name="Eisen J.A."/>
            <person name="Markowitz V."/>
            <person name="Hugenholtz P."/>
            <person name="Kyrpides N.C."/>
            <person name="Klenk H.P."/>
            <person name="Chen F."/>
        </authorList>
    </citation>
    <scope>NUCLEOTIDE SEQUENCE [LARGE SCALE GENOMIC DNA]</scope>
    <source>
        <strain evidence="7">ATCC 700099 / DSM 44233 / CIP 104796 / JCM 9543 / NBRC 105858 / Y-104</strain>
    </source>
</reference>
<evidence type="ECO:0000256" key="2">
    <source>
        <dbReference type="ARBA" id="ARBA00022729"/>
    </source>
</evidence>
<dbReference type="GO" id="GO:0016787">
    <property type="term" value="F:hydrolase activity"/>
    <property type="evidence" value="ECO:0007669"/>
    <property type="project" value="UniProtKB-KW"/>
</dbReference>
<feature type="domain" description="AB hydrolase-1" evidence="5">
    <location>
        <begin position="121"/>
        <end position="511"/>
    </location>
</feature>
<dbReference type="InParanoid" id="C8XCZ5"/>
<dbReference type="HOGENOM" id="CLU_013364_3_1_11"/>
<dbReference type="Proteomes" id="UP000002218">
    <property type="component" value="Chromosome"/>
</dbReference>
<sequence length="538" mass="54904" precursor="true">MALAACSTSVAGTASLGTGVPTAGTSASASGSAPAGSGAPSTATGTAVVPAGLERFYEQDLDWGSCASLAVSDETKFYRAPSLQCADLTVPLSYDDPDGQTITLKVLRKPATDQANRIGSVVVNPGGPGASGVEIAGVYGSYGLAKDINAQLDFVGFDPRGVGASTPEIRCQTDAERDATRATTVRTRTPDEVQAADALTQQFAQGCAALSGPADGIDGAAFLGSVGTANVAKDMDVLRAALGDRQLTYIGWSYGTSIGTEYARQFPENVRAMILDGAVDPNEDPAASAVGQSEGFQQAFDDFAASCVEQGQCPLGQDADGATAAYQALVRPLLDKPLPLADGRVLTFSDATTGTFSALYSEAGWPTLTKALTALAAGDGTELMASADSYLGRDAQGHYNNLQDAFVAIGCIDGSRTVDPAQAQQIAEKVAAAAPFLASGDPPVAVKDACDYWAAPPVPLQPVASVPGLPQVLVISTTHDPATPYQAGVNLASTLDARLLTVDGTNHTAYLGTGNDCADQIGNDYLLNLTLPADDATC</sequence>
<dbReference type="EMBL" id="CP001737">
    <property type="protein sequence ID" value="ACV79598.1"/>
    <property type="molecule type" value="Genomic_DNA"/>
</dbReference>
<dbReference type="InterPro" id="IPR029058">
    <property type="entry name" value="AB_hydrolase_fold"/>
</dbReference>
<evidence type="ECO:0000256" key="1">
    <source>
        <dbReference type="ARBA" id="ARBA00010088"/>
    </source>
</evidence>